<sequence>MSFSYDNFVAHPGLLGAIQHLARTLRGRFDENPRLARLLSAHQKWLLTQMAMGLSAEQRAHGFTVAQLREVVTSTGVASRNTVQNYLDQLEIYRYLEKANRSAATRPKRYRATQISEQGIFNWYLANLSAIDGMDHGNRAATLMAYPEIVVHAQPTAARACLADKHWVEPPARVGLFQWVEAGGLVMDEIVTRVRDTENERIDIGYIDVRALAATFMMSRTHLQRLLNKAAEQGSVGWIDATPRSAMWLSRDFLGEYCGWQARKLKHVEDAFFEAKSLLRDQVNVAR</sequence>
<dbReference type="GeneID" id="301039771"/>
<evidence type="ECO:0000313" key="1">
    <source>
        <dbReference type="EMBL" id="PVE51134.1"/>
    </source>
</evidence>
<dbReference type="RefSeq" id="WP_116493993.1">
    <property type="nucleotide sequence ID" value="NZ_QDFR01000008.1"/>
</dbReference>
<evidence type="ECO:0000313" key="2">
    <source>
        <dbReference type="Proteomes" id="UP000244335"/>
    </source>
</evidence>
<comment type="caution">
    <text evidence="1">The sequence shown here is derived from an EMBL/GenBank/DDBJ whole genome shotgun (WGS) entry which is preliminary data.</text>
</comment>
<organism evidence="1 2">
    <name type="scientific">Rhizobium rhizogenes</name>
    <name type="common">Agrobacterium rhizogenes</name>
    <dbReference type="NCBI Taxonomy" id="359"/>
    <lineage>
        <taxon>Bacteria</taxon>
        <taxon>Pseudomonadati</taxon>
        <taxon>Pseudomonadota</taxon>
        <taxon>Alphaproteobacteria</taxon>
        <taxon>Hyphomicrobiales</taxon>
        <taxon>Rhizobiaceae</taxon>
        <taxon>Rhizobium/Agrobacterium group</taxon>
        <taxon>Rhizobium</taxon>
    </lineage>
</organism>
<protein>
    <submittedName>
        <fullName evidence="1">Uncharacterized protein</fullName>
    </submittedName>
</protein>
<dbReference type="Proteomes" id="UP000244335">
    <property type="component" value="Unassembled WGS sequence"/>
</dbReference>
<reference evidence="1 2" key="1">
    <citation type="submission" date="2018-04" db="EMBL/GenBank/DDBJ databases">
        <authorList>
            <person name="Hagen T."/>
        </authorList>
    </citation>
    <scope>NUCLEOTIDE SEQUENCE [LARGE SCALE GENOMIC DNA]</scope>
    <source>
        <strain evidence="1 2">TPD7009</strain>
    </source>
</reference>
<accession>A0AA92C114</accession>
<name>A0AA92C114_RHIRH</name>
<dbReference type="AlphaFoldDB" id="A0AA92C114"/>
<proteinExistence type="predicted"/>
<dbReference type="EMBL" id="QDFR01000008">
    <property type="protein sequence ID" value="PVE51134.1"/>
    <property type="molecule type" value="Genomic_DNA"/>
</dbReference>
<gene>
    <name evidence="1" type="ORF">DC430_19200</name>
</gene>